<dbReference type="PANTHER" id="PTHR28244">
    <property type="entry name" value="RNA POLYMERASE I-SPECIFIC TRANSCRIPTION INITIATION FACTOR RRN11"/>
    <property type="match status" value="1"/>
</dbReference>
<evidence type="ECO:0000313" key="2">
    <source>
        <dbReference type="Proteomes" id="UP001465976"/>
    </source>
</evidence>
<evidence type="ECO:0000313" key="1">
    <source>
        <dbReference type="EMBL" id="KAL0573963.1"/>
    </source>
</evidence>
<dbReference type="InterPro" id="IPR011990">
    <property type="entry name" value="TPR-like_helical_dom_sf"/>
</dbReference>
<sequence>MGARDKAVSTLPRPIMLPSEDSFLFDSLASKSPKTTRKDHIRRLYDILQLCIHRSDLPRARRAWAILARCKEIKWTTLWSTAVYLVGDSHSRGEDVPKQLAFLRELMLHIGSEREVILQEMIFRLIILERYQDALDELELYLPSFPYQDNPVLHTYAGLLCLYLSQSSEDEQEPPRINESTLREARSHLERAMALDPENMVASSFLGKVW</sequence>
<accession>A0ABR3FFB4</accession>
<dbReference type="Gene3D" id="1.25.40.10">
    <property type="entry name" value="Tetratricopeptide repeat domain"/>
    <property type="match status" value="1"/>
</dbReference>
<keyword evidence="2" id="KW-1185">Reference proteome</keyword>
<comment type="caution">
    <text evidence="1">The sequence shown here is derived from an EMBL/GenBank/DDBJ whole genome shotgun (WGS) entry which is preliminary data.</text>
</comment>
<proteinExistence type="predicted"/>
<dbReference type="Pfam" id="PF04090">
    <property type="entry name" value="Rrn11"/>
    <property type="match status" value="1"/>
</dbReference>
<name>A0ABR3FFB4_9AGAR</name>
<gene>
    <name evidence="1" type="ORF">V5O48_007978</name>
</gene>
<organism evidence="1 2">
    <name type="scientific">Marasmius crinis-equi</name>
    <dbReference type="NCBI Taxonomy" id="585013"/>
    <lineage>
        <taxon>Eukaryota</taxon>
        <taxon>Fungi</taxon>
        <taxon>Dikarya</taxon>
        <taxon>Basidiomycota</taxon>
        <taxon>Agaricomycotina</taxon>
        <taxon>Agaricomycetes</taxon>
        <taxon>Agaricomycetidae</taxon>
        <taxon>Agaricales</taxon>
        <taxon>Marasmiineae</taxon>
        <taxon>Marasmiaceae</taxon>
        <taxon>Marasmius</taxon>
    </lineage>
</organism>
<reference evidence="1 2" key="1">
    <citation type="submission" date="2024-02" db="EMBL/GenBank/DDBJ databases">
        <title>A draft genome for the cacao thread blight pathogen Marasmius crinis-equi.</title>
        <authorList>
            <person name="Cohen S.P."/>
            <person name="Baruah I.K."/>
            <person name="Amoako-Attah I."/>
            <person name="Bukari Y."/>
            <person name="Meinhardt L.W."/>
            <person name="Bailey B.A."/>
        </authorList>
    </citation>
    <scope>NUCLEOTIDE SEQUENCE [LARGE SCALE GENOMIC DNA]</scope>
    <source>
        <strain evidence="1 2">GH-76</strain>
    </source>
</reference>
<dbReference type="InterPro" id="IPR007224">
    <property type="entry name" value="TIF_Rrn11"/>
</dbReference>
<dbReference type="EMBL" id="JBAHYK010000443">
    <property type="protein sequence ID" value="KAL0573963.1"/>
    <property type="molecule type" value="Genomic_DNA"/>
</dbReference>
<protein>
    <submittedName>
        <fullName evidence="1">Uncharacterized protein</fullName>
    </submittedName>
</protein>
<dbReference type="Proteomes" id="UP001465976">
    <property type="component" value="Unassembled WGS sequence"/>
</dbReference>
<dbReference type="PANTHER" id="PTHR28244:SF1">
    <property type="entry name" value="RNA POLYMERASE I-SPECIFIC TRANSCRIPTION INITIATION FACTOR RRN11"/>
    <property type="match status" value="1"/>
</dbReference>
<dbReference type="InterPro" id="IPR053029">
    <property type="entry name" value="RNA_pol_I-specific_init_factor"/>
</dbReference>